<reference evidence="2 3" key="1">
    <citation type="submission" date="2021-05" db="EMBL/GenBank/DDBJ databases">
        <title>A Polyphasic approach of four new species of the genus Ohtaekwangia: Ohtaekwangia histidinii sp. nov., Ohtaekwangia cretensis sp. nov., Ohtaekwangia indiensis sp. nov., Ohtaekwangia reichenbachii sp. nov. from diverse environment.</title>
        <authorList>
            <person name="Octaviana S."/>
        </authorList>
    </citation>
    <scope>NUCLEOTIDE SEQUENCE [LARGE SCALE GENOMIC DNA]</scope>
    <source>
        <strain evidence="2 3">PWU4</strain>
    </source>
</reference>
<dbReference type="Proteomes" id="UP001319200">
    <property type="component" value="Unassembled WGS sequence"/>
</dbReference>
<protein>
    <submittedName>
        <fullName evidence="2">DUF748 domain-containing protein</fullName>
    </submittedName>
</protein>
<evidence type="ECO:0000313" key="2">
    <source>
        <dbReference type="EMBL" id="MBT1698793.1"/>
    </source>
</evidence>
<keyword evidence="1" id="KW-0472">Membrane</keyword>
<name>A0AAP2DLY7_9BACT</name>
<proteinExistence type="predicted"/>
<organism evidence="2 3">
    <name type="scientific">Chryseosolibacter histidini</name>
    <dbReference type="NCBI Taxonomy" id="2782349"/>
    <lineage>
        <taxon>Bacteria</taxon>
        <taxon>Pseudomonadati</taxon>
        <taxon>Bacteroidota</taxon>
        <taxon>Cytophagia</taxon>
        <taxon>Cytophagales</taxon>
        <taxon>Chryseotaleaceae</taxon>
        <taxon>Chryseosolibacter</taxon>
    </lineage>
</organism>
<feature type="transmembrane region" description="Helical" evidence="1">
    <location>
        <begin position="7"/>
        <end position="29"/>
    </location>
</feature>
<keyword evidence="1" id="KW-1133">Transmembrane helix</keyword>
<dbReference type="EMBL" id="JAHESF010000018">
    <property type="protein sequence ID" value="MBT1698793.1"/>
    <property type="molecule type" value="Genomic_DNA"/>
</dbReference>
<sequence>MRTRTKRIWAIVMILGIGVAVLIAARSYIFDRLKETLHEKVRSLNKTDLNIRYDSIYIDWRRNLIMVDKLVVEKDAYDTTCAYPEFISVEKVRIEGFSLLSYLFRKTVSFENVSLMKPHIVMRQASRLLQDSSRGKENGFRLAIDAVHLYGAHFEYTDSAACKPITEVKSTLHALSLAVDAQPGRTPKFSLQAVQLDSTTVELPDEFYTLRVKALAADLKKGTLRLDTLKVSPHHPKLAFGRKKGFETDRLEGVVPFLNLSGLKLRYVDTFAIEAKSASVQTFMKIFRDKRLPDKKKVTLLPLPQLRKLPFGISIDSLRLVKSYISYEEFQVEAGVPITVFFDDITATVLHLNNDRSLAQGETILKAKCAFMSKGSVELVAVMPWQEEKNCTVEGNLKNFNLENINPLLEPLANMKIESGIMKRLHFKYAYNSTRADGEVALNYENLKVISYKDDEKLEKDKKRKRNRNKDPEDLKKDNLKSFIINAFVIRKNMDESVPEEKRTGTILFYRDTSKSLFNYWWKSVFSGVKAAYNLDKLEALAKKKKK</sequence>
<dbReference type="AlphaFoldDB" id="A0AAP2DLY7"/>
<comment type="caution">
    <text evidence="2">The sequence shown here is derived from an EMBL/GenBank/DDBJ whole genome shotgun (WGS) entry which is preliminary data.</text>
</comment>
<evidence type="ECO:0000256" key="1">
    <source>
        <dbReference type="SAM" id="Phobius"/>
    </source>
</evidence>
<keyword evidence="3" id="KW-1185">Reference proteome</keyword>
<evidence type="ECO:0000313" key="3">
    <source>
        <dbReference type="Proteomes" id="UP001319200"/>
    </source>
</evidence>
<dbReference type="RefSeq" id="WP_254165603.1">
    <property type="nucleotide sequence ID" value="NZ_JAHESF010000018.1"/>
</dbReference>
<keyword evidence="1" id="KW-0812">Transmembrane</keyword>
<gene>
    <name evidence="2" type="ORF">KK083_18010</name>
</gene>
<accession>A0AAP2DLY7</accession>